<dbReference type="Proteomes" id="UP001597249">
    <property type="component" value="Unassembled WGS sequence"/>
</dbReference>
<accession>A0ABW4BB61</accession>
<evidence type="ECO:0000313" key="2">
    <source>
        <dbReference type="EMBL" id="MFD1393568.1"/>
    </source>
</evidence>
<comment type="caution">
    <text evidence="2">The sequence shown here is derived from an EMBL/GenBank/DDBJ whole genome shotgun (WGS) entry which is preliminary data.</text>
</comment>
<name>A0ABW4BB61_9LACO</name>
<dbReference type="RefSeq" id="WP_125584613.1">
    <property type="nucleotide sequence ID" value="NZ_JBHTMO010000024.1"/>
</dbReference>
<evidence type="ECO:0000256" key="1">
    <source>
        <dbReference type="SAM" id="Phobius"/>
    </source>
</evidence>
<evidence type="ECO:0000313" key="3">
    <source>
        <dbReference type="Proteomes" id="UP001597249"/>
    </source>
</evidence>
<protein>
    <recommendedName>
        <fullName evidence="4">Prepilin type IV endopeptidase peptidase domain-containing protein</fullName>
    </recommendedName>
</protein>
<gene>
    <name evidence="2" type="ORF">ACFQ3L_08285</name>
</gene>
<evidence type="ECO:0008006" key="4">
    <source>
        <dbReference type="Google" id="ProtNLM"/>
    </source>
</evidence>
<feature type="transmembrane region" description="Helical" evidence="1">
    <location>
        <begin position="24"/>
        <end position="53"/>
    </location>
</feature>
<feature type="transmembrane region" description="Helical" evidence="1">
    <location>
        <begin position="73"/>
        <end position="97"/>
    </location>
</feature>
<reference evidence="3" key="1">
    <citation type="journal article" date="2019" name="Int. J. Syst. Evol. Microbiol.">
        <title>The Global Catalogue of Microorganisms (GCM) 10K type strain sequencing project: providing services to taxonomists for standard genome sequencing and annotation.</title>
        <authorList>
            <consortium name="The Broad Institute Genomics Platform"/>
            <consortium name="The Broad Institute Genome Sequencing Center for Infectious Disease"/>
            <person name="Wu L."/>
            <person name="Ma J."/>
        </authorList>
    </citation>
    <scope>NUCLEOTIDE SEQUENCE [LARGE SCALE GENOMIC DNA]</scope>
    <source>
        <strain evidence="3">CCM 8911</strain>
    </source>
</reference>
<sequence>MLQLYYLAAATGLLVRLQPPRRQLFLQISLLLIGLFSFTQWLQAAAFLGLVYFGQWDLRLRAVPARRFDVWCVGVALLTPHPAWLIGAAWLLGLGVLAKLSEGMGSADVFAISVVTLGLPMQAGLIWVLLACLSGLVHYRLHAGPIPLLFHLELAYVVVQIMRW</sequence>
<feature type="transmembrane region" description="Helical" evidence="1">
    <location>
        <begin position="109"/>
        <end position="137"/>
    </location>
</feature>
<keyword evidence="1" id="KW-1133">Transmembrane helix</keyword>
<dbReference type="EMBL" id="JBHTMO010000024">
    <property type="protein sequence ID" value="MFD1393568.1"/>
    <property type="molecule type" value="Genomic_DNA"/>
</dbReference>
<keyword evidence="1" id="KW-0472">Membrane</keyword>
<proteinExistence type="predicted"/>
<keyword evidence="1" id="KW-0812">Transmembrane</keyword>
<organism evidence="2 3">
    <name type="scientific">Lacticaseibacillus jixianensis</name>
    <dbReference type="NCBI Taxonomy" id="2486012"/>
    <lineage>
        <taxon>Bacteria</taxon>
        <taxon>Bacillati</taxon>
        <taxon>Bacillota</taxon>
        <taxon>Bacilli</taxon>
        <taxon>Lactobacillales</taxon>
        <taxon>Lactobacillaceae</taxon>
        <taxon>Lacticaseibacillus</taxon>
    </lineage>
</organism>
<keyword evidence="3" id="KW-1185">Reference proteome</keyword>